<name>A0A0F8WCG0_9ZZZZ</name>
<evidence type="ECO:0000313" key="1">
    <source>
        <dbReference type="EMBL" id="KKK54512.1"/>
    </source>
</evidence>
<organism evidence="1">
    <name type="scientific">marine sediment metagenome</name>
    <dbReference type="NCBI Taxonomy" id="412755"/>
    <lineage>
        <taxon>unclassified sequences</taxon>
        <taxon>metagenomes</taxon>
        <taxon>ecological metagenomes</taxon>
    </lineage>
</organism>
<gene>
    <name evidence="1" type="ORF">LCGC14_3083980</name>
</gene>
<feature type="non-terminal residue" evidence="1">
    <location>
        <position position="26"/>
    </location>
</feature>
<reference evidence="1" key="1">
    <citation type="journal article" date="2015" name="Nature">
        <title>Complex archaea that bridge the gap between prokaryotes and eukaryotes.</title>
        <authorList>
            <person name="Spang A."/>
            <person name="Saw J.H."/>
            <person name="Jorgensen S.L."/>
            <person name="Zaremba-Niedzwiedzka K."/>
            <person name="Martijn J."/>
            <person name="Lind A.E."/>
            <person name="van Eijk R."/>
            <person name="Schleper C."/>
            <person name="Guy L."/>
            <person name="Ettema T.J."/>
        </authorList>
    </citation>
    <scope>NUCLEOTIDE SEQUENCE</scope>
</reference>
<accession>A0A0F8WCG0</accession>
<comment type="caution">
    <text evidence="1">The sequence shown here is derived from an EMBL/GenBank/DDBJ whole genome shotgun (WGS) entry which is preliminary data.</text>
</comment>
<dbReference type="EMBL" id="LAZR01065957">
    <property type="protein sequence ID" value="KKK54512.1"/>
    <property type="molecule type" value="Genomic_DNA"/>
</dbReference>
<sequence>MLLAYPRFKGFDPNTGALVAAGKVYS</sequence>
<proteinExistence type="predicted"/>
<dbReference type="AlphaFoldDB" id="A0A0F8WCG0"/>
<protein>
    <submittedName>
        <fullName evidence="1">Uncharacterized protein</fullName>
    </submittedName>
</protein>